<keyword evidence="3" id="KW-1185">Reference proteome</keyword>
<feature type="region of interest" description="Disordered" evidence="1">
    <location>
        <begin position="125"/>
        <end position="192"/>
    </location>
</feature>
<accession>A0AAV2BF23</accession>
<proteinExistence type="predicted"/>
<evidence type="ECO:0000313" key="3">
    <source>
        <dbReference type="Proteomes" id="UP001497382"/>
    </source>
</evidence>
<dbReference type="EMBL" id="CAXIEN010000350">
    <property type="protein sequence ID" value="CAL1294612.1"/>
    <property type="molecule type" value="Genomic_DNA"/>
</dbReference>
<dbReference type="AlphaFoldDB" id="A0AAV2BF23"/>
<reference evidence="2 3" key="1">
    <citation type="submission" date="2024-04" db="EMBL/GenBank/DDBJ databases">
        <authorList>
            <person name="Rising A."/>
            <person name="Reimegard J."/>
            <person name="Sonavane S."/>
            <person name="Akerstrom W."/>
            <person name="Nylinder S."/>
            <person name="Hedman E."/>
            <person name="Kallberg Y."/>
        </authorList>
    </citation>
    <scope>NUCLEOTIDE SEQUENCE [LARGE SCALE GENOMIC DNA]</scope>
</reference>
<dbReference type="Proteomes" id="UP001497382">
    <property type="component" value="Unassembled WGS sequence"/>
</dbReference>
<evidence type="ECO:0008006" key="4">
    <source>
        <dbReference type="Google" id="ProtNLM"/>
    </source>
</evidence>
<feature type="compositionally biased region" description="Polar residues" evidence="1">
    <location>
        <begin position="133"/>
        <end position="145"/>
    </location>
</feature>
<organism evidence="2 3">
    <name type="scientific">Larinioides sclopetarius</name>
    <dbReference type="NCBI Taxonomy" id="280406"/>
    <lineage>
        <taxon>Eukaryota</taxon>
        <taxon>Metazoa</taxon>
        <taxon>Ecdysozoa</taxon>
        <taxon>Arthropoda</taxon>
        <taxon>Chelicerata</taxon>
        <taxon>Arachnida</taxon>
        <taxon>Araneae</taxon>
        <taxon>Araneomorphae</taxon>
        <taxon>Entelegynae</taxon>
        <taxon>Araneoidea</taxon>
        <taxon>Araneidae</taxon>
        <taxon>Larinioides</taxon>
    </lineage>
</organism>
<evidence type="ECO:0000313" key="2">
    <source>
        <dbReference type="EMBL" id="CAL1294612.1"/>
    </source>
</evidence>
<evidence type="ECO:0000256" key="1">
    <source>
        <dbReference type="SAM" id="MobiDB-lite"/>
    </source>
</evidence>
<sequence length="192" mass="22486">MQRAHNYSNKKNDTKEDTCTIKFLELLLRYDYVWRLDCEEVFKLNLSEKDTGQFLNECSEFFPDLDEMEAVIKLKNIRDLYNKQLQKASQNGNESEFSWFSLADKLFQRPTTTKMRALKHIVKSRGDMPDFPDTQTLTQDDTSPSAHGGYPRSNSPRNLRRETECLPNIRKSNSLQSDTEETEPEMFKLKSP</sequence>
<feature type="non-terminal residue" evidence="2">
    <location>
        <position position="192"/>
    </location>
</feature>
<gene>
    <name evidence="2" type="ORF">LARSCL_LOCUS18817</name>
</gene>
<comment type="caution">
    <text evidence="2">The sequence shown here is derived from an EMBL/GenBank/DDBJ whole genome shotgun (WGS) entry which is preliminary data.</text>
</comment>
<protein>
    <recommendedName>
        <fullName evidence="4">MADF domain-containing protein</fullName>
    </recommendedName>
</protein>
<name>A0AAV2BF23_9ARAC</name>